<evidence type="ECO:0000259" key="8">
    <source>
        <dbReference type="PROSITE" id="PS50067"/>
    </source>
</evidence>
<dbReference type="Proteomes" id="UP001159405">
    <property type="component" value="Unassembled WGS sequence"/>
</dbReference>
<keyword evidence="2 5" id="KW-0547">Nucleotide-binding</keyword>
<feature type="compositionally biased region" description="Basic residues" evidence="7">
    <location>
        <begin position="947"/>
        <end position="956"/>
    </location>
</feature>
<feature type="region of interest" description="Disordered" evidence="7">
    <location>
        <begin position="897"/>
        <end position="977"/>
    </location>
</feature>
<feature type="domain" description="Kinesin motor" evidence="8">
    <location>
        <begin position="20"/>
        <end position="365"/>
    </location>
</feature>
<dbReference type="InterPro" id="IPR027417">
    <property type="entry name" value="P-loop_NTPase"/>
</dbReference>
<feature type="coiled-coil region" evidence="6">
    <location>
        <begin position="380"/>
        <end position="438"/>
    </location>
</feature>
<feature type="compositionally biased region" description="Basic and acidic residues" evidence="7">
    <location>
        <begin position="905"/>
        <end position="928"/>
    </location>
</feature>
<comment type="caution">
    <text evidence="9">The sequence shown here is derived from an EMBL/GenBank/DDBJ whole genome shotgun (WGS) entry which is preliminary data.</text>
</comment>
<dbReference type="Gene3D" id="3.40.850.10">
    <property type="entry name" value="Kinesin motor domain"/>
    <property type="match status" value="1"/>
</dbReference>
<dbReference type="CDD" id="cd01370">
    <property type="entry name" value="KISc_KIP3_like"/>
    <property type="match status" value="1"/>
</dbReference>
<evidence type="ECO:0000256" key="2">
    <source>
        <dbReference type="ARBA" id="ARBA00022741"/>
    </source>
</evidence>
<evidence type="ECO:0000313" key="10">
    <source>
        <dbReference type="Proteomes" id="UP001159405"/>
    </source>
</evidence>
<evidence type="ECO:0000256" key="6">
    <source>
        <dbReference type="SAM" id="Coils"/>
    </source>
</evidence>
<evidence type="ECO:0000256" key="3">
    <source>
        <dbReference type="ARBA" id="ARBA00022840"/>
    </source>
</evidence>
<keyword evidence="6" id="KW-0175">Coiled coil</keyword>
<dbReference type="PRINTS" id="PR00380">
    <property type="entry name" value="KINESINHEAVY"/>
</dbReference>
<evidence type="ECO:0000313" key="9">
    <source>
        <dbReference type="EMBL" id="CAH3174275.1"/>
    </source>
</evidence>
<dbReference type="PROSITE" id="PS50067">
    <property type="entry name" value="KINESIN_MOTOR_2"/>
    <property type="match status" value="1"/>
</dbReference>
<dbReference type="InterPro" id="IPR001752">
    <property type="entry name" value="Kinesin_motor_dom"/>
</dbReference>
<gene>
    <name evidence="9" type="ORF">PLOB_00014714</name>
</gene>
<keyword evidence="3 5" id="KW-0067">ATP-binding</keyword>
<evidence type="ECO:0000256" key="7">
    <source>
        <dbReference type="SAM" id="MobiDB-lite"/>
    </source>
</evidence>
<name>A0ABN8RAF6_9CNID</name>
<dbReference type="PANTHER" id="PTHR47968:SF65">
    <property type="entry name" value="KINESIN MOTOR DOMAIN-CONTAINING PROTEIN"/>
    <property type="match status" value="1"/>
</dbReference>
<keyword evidence="5" id="KW-0505">Motor protein</keyword>
<dbReference type="SUPFAM" id="SSF52540">
    <property type="entry name" value="P-loop containing nucleoside triphosphate hydrolases"/>
    <property type="match status" value="1"/>
</dbReference>
<evidence type="ECO:0000256" key="1">
    <source>
        <dbReference type="ARBA" id="ARBA00004245"/>
    </source>
</evidence>
<dbReference type="PANTHER" id="PTHR47968">
    <property type="entry name" value="CENTROMERE PROTEIN E"/>
    <property type="match status" value="1"/>
</dbReference>
<feature type="binding site" evidence="5">
    <location>
        <begin position="123"/>
        <end position="130"/>
    </location>
    <ligand>
        <name>ATP</name>
        <dbReference type="ChEBI" id="CHEBI:30616"/>
    </ligand>
</feature>
<keyword evidence="4" id="KW-0206">Cytoskeleton</keyword>
<reference evidence="9 10" key="1">
    <citation type="submission" date="2022-05" db="EMBL/GenBank/DDBJ databases">
        <authorList>
            <consortium name="Genoscope - CEA"/>
            <person name="William W."/>
        </authorList>
    </citation>
    <scope>NUCLEOTIDE SEQUENCE [LARGE SCALE GENOMIC DNA]</scope>
</reference>
<keyword evidence="4" id="KW-0963">Cytoplasm</keyword>
<proteinExistence type="inferred from homology"/>
<comment type="subcellular location">
    <subcellularLocation>
        <location evidence="1">Cytoplasm</location>
        <location evidence="1">Cytoskeleton</location>
    </subcellularLocation>
</comment>
<dbReference type="SMART" id="SM00129">
    <property type="entry name" value="KISc"/>
    <property type="match status" value="1"/>
</dbReference>
<accession>A0ABN8RAF6</accession>
<evidence type="ECO:0000256" key="5">
    <source>
        <dbReference type="PROSITE-ProRule" id="PRU00283"/>
    </source>
</evidence>
<sequence length="977" mass="109871">MVEMAAERSHKKYGKGKNSNMKVVVRVRPPNNMELAKQSSTSVRVMDERVLVFDPKDDSIDYLPGDRLKNHRKFLTRRARDLRFMFDRVFDNSASNRDVFEHTTKAIIDGVLEGYNCSVFAYGATGAGKTFTMLGDSSNPGVMFLTMMELYSRINACKDEKISDVAVSYLEVYNETIRDLLMPGQPLAVREDPQRGVCVSGLTLHKPSSAEELLGMLEFGNNNRTQHPTDANAQSSRSHAVFQVFVRQKDRTAGLKANFTMGKMSLTDLAGSERAIVTSNRGARFREGANINKSLLALGNCINALADKENKSGHIPYRDSKLTRLLKDSLGGNCRTVMIAALSPSGLSYEDTYNTLKYADRAMNIKCKVVKNELSVDMHVSRYAKIVEELRLEISELKKKLFGYETVPPTPKKSGDSNTQSQEEINRLSSSLKSIMKERIVVRRNIIDIERDLRLKLYRKERTLKRIQIVCVDGERLDQTLSKTESYISATKVKQKYIASKKTEFEEQTAKNDRWLERIQSEIKLETDPHVISQLEQCQSSMRLQLENMELKRNCQLYKRHVNTQEKDMQNTERLVVKLLSMVQRQYLLLKGVGLATDELTEEYNNVIETVENGREVMWADQSLKDSDDGDKQSFIINCQSTTFGTSQIRTPIRKRQFNTPMANTDKSTPQRRIPFDQEPMKTFTLSATSKMRNLKLATDDSDFASTRISLTKEFEAMSSPAKSSLPARGQNMVSAKGEVSVVQANSSSTTPLRIPSSFTAVSGTNTSTSNSVSSLGTVLCQNSLNKPLRCPTKQGTPHPKICWGEKHGNVSPQCTSTEQAQNISTICTPMRDTNQFNLSGIQPLKETPAEKNQRLSSGKIRGPILNNPLATPLRELPANRSNVIKDKLPSILEQLGNPFSKKKSTSERRSTDMMPKRVHNATKENMHKPKQPSRCNSVVELDKLQSKKVKKHMNGLRRAMSSTSIGTSRNFAPRSS</sequence>
<organism evidence="9 10">
    <name type="scientific">Porites lobata</name>
    <dbReference type="NCBI Taxonomy" id="104759"/>
    <lineage>
        <taxon>Eukaryota</taxon>
        <taxon>Metazoa</taxon>
        <taxon>Cnidaria</taxon>
        <taxon>Anthozoa</taxon>
        <taxon>Hexacorallia</taxon>
        <taxon>Scleractinia</taxon>
        <taxon>Fungiina</taxon>
        <taxon>Poritidae</taxon>
        <taxon>Porites</taxon>
    </lineage>
</organism>
<dbReference type="InterPro" id="IPR027640">
    <property type="entry name" value="Kinesin-like_fam"/>
</dbReference>
<dbReference type="EMBL" id="CALNXK010000189">
    <property type="protein sequence ID" value="CAH3174275.1"/>
    <property type="molecule type" value="Genomic_DNA"/>
</dbReference>
<keyword evidence="10" id="KW-1185">Reference proteome</keyword>
<dbReference type="InterPro" id="IPR036961">
    <property type="entry name" value="Kinesin_motor_dom_sf"/>
</dbReference>
<protein>
    <recommendedName>
        <fullName evidence="8">Kinesin motor domain-containing protein</fullName>
    </recommendedName>
</protein>
<feature type="compositionally biased region" description="Polar residues" evidence="7">
    <location>
        <begin position="961"/>
        <end position="977"/>
    </location>
</feature>
<dbReference type="Pfam" id="PF00225">
    <property type="entry name" value="Kinesin"/>
    <property type="match status" value="1"/>
</dbReference>
<comment type="similarity">
    <text evidence="5">Belongs to the TRAFAC class myosin-kinesin ATPase superfamily. Kinesin family.</text>
</comment>
<evidence type="ECO:0000256" key="4">
    <source>
        <dbReference type="ARBA" id="ARBA00023212"/>
    </source>
</evidence>